<evidence type="ECO:0000256" key="3">
    <source>
        <dbReference type="PROSITE-ProRule" id="PRU00285"/>
    </source>
</evidence>
<dbReference type="GO" id="GO:0036498">
    <property type="term" value="P:IRE1-mediated unfolded protein response"/>
    <property type="evidence" value="ECO:0007669"/>
    <property type="project" value="TreeGrafter"/>
</dbReference>
<feature type="region of interest" description="Disordered" evidence="5">
    <location>
        <begin position="31"/>
        <end position="60"/>
    </location>
</feature>
<evidence type="ECO:0000256" key="4">
    <source>
        <dbReference type="RuleBase" id="RU003616"/>
    </source>
</evidence>
<dbReference type="Proteomes" id="UP001176961">
    <property type="component" value="Unassembled WGS sequence"/>
</dbReference>
<keyword evidence="2" id="KW-0479">Metal-binding</keyword>
<accession>A0AA36GRI9</accession>
<dbReference type="PROSITE" id="PS01031">
    <property type="entry name" value="SHSP"/>
    <property type="match status" value="1"/>
</dbReference>
<dbReference type="GO" id="GO:0051082">
    <property type="term" value="F:unfolded protein binding"/>
    <property type="evidence" value="ECO:0007669"/>
    <property type="project" value="TreeGrafter"/>
</dbReference>
<keyword evidence="8" id="KW-1185">Reference proteome</keyword>
<dbReference type="PANTHER" id="PTHR45640">
    <property type="entry name" value="HEAT SHOCK PROTEIN HSP-12.2-RELATED"/>
    <property type="match status" value="1"/>
</dbReference>
<keyword evidence="2" id="KW-0862">Zinc</keyword>
<dbReference type="PRINTS" id="PR00299">
    <property type="entry name" value="ACRYSTALLIN"/>
</dbReference>
<dbReference type="AlphaFoldDB" id="A0AA36GRI9"/>
<dbReference type="InterPro" id="IPR055269">
    <property type="entry name" value="Alpha-crystallin/HSP_16"/>
</dbReference>
<dbReference type="PANTHER" id="PTHR45640:SF32">
    <property type="entry name" value="STRESS-INDUCED PROTEIN 1"/>
    <property type="match status" value="1"/>
</dbReference>
<name>A0AA36GRI9_CYLNA</name>
<reference evidence="7" key="1">
    <citation type="submission" date="2023-07" db="EMBL/GenBank/DDBJ databases">
        <authorList>
            <consortium name="CYATHOMIX"/>
        </authorList>
    </citation>
    <scope>NUCLEOTIDE SEQUENCE</scope>
    <source>
        <strain evidence="7">N/A</strain>
    </source>
</reference>
<dbReference type="PIRSF" id="PIRSF036514">
    <property type="entry name" value="Sm_HSP_B1"/>
    <property type="match status" value="1"/>
</dbReference>
<dbReference type="CDD" id="cd06526">
    <property type="entry name" value="metazoan_ACD"/>
    <property type="match status" value="1"/>
</dbReference>
<dbReference type="GO" id="GO:0046872">
    <property type="term" value="F:metal ion binding"/>
    <property type="evidence" value="ECO:0007669"/>
    <property type="project" value="UniProtKB-KW"/>
</dbReference>
<dbReference type="EMBL" id="CATQJL010000223">
    <property type="protein sequence ID" value="CAJ0597001.1"/>
    <property type="molecule type" value="Genomic_DNA"/>
</dbReference>
<sequence>MPLFLLPSTAIFPRLYDELFDDYDPLPAIVHHHEDRGSPPAKRSRRSERQVSKKSPRKHVDEIVDDEERLKISLNVGNYKPDELKVDLDGRVLTVEGKQETKDKDGYSMRCFTRMWELPSNVNLELLKSSITNDGRLAIEAPKITKPIGSAKRIPIQKAFSTSD</sequence>
<feature type="compositionally biased region" description="Basic residues" evidence="5">
    <location>
        <begin position="42"/>
        <end position="57"/>
    </location>
</feature>
<dbReference type="GO" id="GO:0005737">
    <property type="term" value="C:cytoplasm"/>
    <property type="evidence" value="ECO:0007669"/>
    <property type="project" value="TreeGrafter"/>
</dbReference>
<proteinExistence type="inferred from homology"/>
<evidence type="ECO:0000313" key="7">
    <source>
        <dbReference type="EMBL" id="CAJ0597001.1"/>
    </source>
</evidence>
<gene>
    <name evidence="7" type="ORF">CYNAS_LOCUS8984</name>
</gene>
<evidence type="ECO:0000256" key="5">
    <source>
        <dbReference type="SAM" id="MobiDB-lite"/>
    </source>
</evidence>
<dbReference type="InterPro" id="IPR001436">
    <property type="entry name" value="Alpha-crystallin/sHSP_animal"/>
</dbReference>
<dbReference type="InterPro" id="IPR008978">
    <property type="entry name" value="HSP20-like_chaperone"/>
</dbReference>
<dbReference type="Pfam" id="PF00011">
    <property type="entry name" value="HSP20"/>
    <property type="match status" value="1"/>
</dbReference>
<evidence type="ECO:0000256" key="1">
    <source>
        <dbReference type="PIRNR" id="PIRNR036514"/>
    </source>
</evidence>
<protein>
    <recommendedName>
        <fullName evidence="6">SHSP domain-containing protein</fullName>
    </recommendedName>
</protein>
<comment type="similarity">
    <text evidence="1 3 4">Belongs to the small heat shock protein (HSP20) family.</text>
</comment>
<dbReference type="GO" id="GO:0005634">
    <property type="term" value="C:nucleus"/>
    <property type="evidence" value="ECO:0007669"/>
    <property type="project" value="TreeGrafter"/>
</dbReference>
<feature type="binding site" evidence="2">
    <location>
        <position position="100"/>
    </location>
    <ligand>
        <name>Zn(2+)</name>
        <dbReference type="ChEBI" id="CHEBI:29105"/>
        <label>1</label>
    </ligand>
</feature>
<organism evidence="7 8">
    <name type="scientific">Cylicocyclus nassatus</name>
    <name type="common">Nematode worm</name>
    <dbReference type="NCBI Taxonomy" id="53992"/>
    <lineage>
        <taxon>Eukaryota</taxon>
        <taxon>Metazoa</taxon>
        <taxon>Ecdysozoa</taxon>
        <taxon>Nematoda</taxon>
        <taxon>Chromadorea</taxon>
        <taxon>Rhabditida</taxon>
        <taxon>Rhabditina</taxon>
        <taxon>Rhabditomorpha</taxon>
        <taxon>Strongyloidea</taxon>
        <taxon>Strongylidae</taxon>
        <taxon>Cylicocyclus</taxon>
    </lineage>
</organism>
<comment type="caution">
    <text evidence="7">The sequence shown here is derived from an EMBL/GenBank/DDBJ whole genome shotgun (WGS) entry which is preliminary data.</text>
</comment>
<evidence type="ECO:0000313" key="8">
    <source>
        <dbReference type="Proteomes" id="UP001176961"/>
    </source>
</evidence>
<evidence type="ECO:0000259" key="6">
    <source>
        <dbReference type="PROSITE" id="PS01031"/>
    </source>
</evidence>
<dbReference type="InterPro" id="IPR002068">
    <property type="entry name" value="A-crystallin/Hsp20_dom"/>
</dbReference>
<dbReference type="SUPFAM" id="SSF49764">
    <property type="entry name" value="HSP20-like chaperones"/>
    <property type="match status" value="1"/>
</dbReference>
<feature type="domain" description="SHSP" evidence="6">
    <location>
        <begin position="51"/>
        <end position="159"/>
    </location>
</feature>
<evidence type="ECO:0000256" key="2">
    <source>
        <dbReference type="PIRSR" id="PIRSR036514-1"/>
    </source>
</evidence>
<dbReference type="GO" id="GO:0042026">
    <property type="term" value="P:protein refolding"/>
    <property type="evidence" value="ECO:0007669"/>
    <property type="project" value="TreeGrafter"/>
</dbReference>
<dbReference type="GO" id="GO:0009408">
    <property type="term" value="P:response to heat"/>
    <property type="evidence" value="ECO:0007669"/>
    <property type="project" value="TreeGrafter"/>
</dbReference>
<dbReference type="Gene3D" id="2.60.40.790">
    <property type="match status" value="1"/>
</dbReference>